<dbReference type="Proteomes" id="UP000076727">
    <property type="component" value="Unassembled WGS sequence"/>
</dbReference>
<dbReference type="AlphaFoldDB" id="A0A165RE80"/>
<accession>A0A165RE80</accession>
<organism evidence="1 2">
    <name type="scientific">Daedalea quercina L-15889</name>
    <dbReference type="NCBI Taxonomy" id="1314783"/>
    <lineage>
        <taxon>Eukaryota</taxon>
        <taxon>Fungi</taxon>
        <taxon>Dikarya</taxon>
        <taxon>Basidiomycota</taxon>
        <taxon>Agaricomycotina</taxon>
        <taxon>Agaricomycetes</taxon>
        <taxon>Polyporales</taxon>
        <taxon>Fomitopsis</taxon>
    </lineage>
</organism>
<evidence type="ECO:0000313" key="2">
    <source>
        <dbReference type="Proteomes" id="UP000076727"/>
    </source>
</evidence>
<dbReference type="EMBL" id="KV429050">
    <property type="protein sequence ID" value="KZT70636.1"/>
    <property type="molecule type" value="Genomic_DNA"/>
</dbReference>
<keyword evidence="2" id="KW-1185">Reference proteome</keyword>
<protein>
    <submittedName>
        <fullName evidence="1">Uncharacterized protein</fullName>
    </submittedName>
</protein>
<sequence>MRASPCARMAVCYSRCRRSHALNGVYNGALALRSTAATRSYISHRNPTSSLAIPSTSSFTRNMSHYDNNNYQSDSYTSGMPTLPLAGWKLARLTAHADTVVDGGFGGEVQDDSYTNTQTTDVNDTYETGPCGATFDTQNVQTTDQTTVQDSSFGGGFRW</sequence>
<reference evidence="1 2" key="1">
    <citation type="journal article" date="2016" name="Mol. Biol. Evol.">
        <title>Comparative Genomics of Early-Diverging Mushroom-Forming Fungi Provides Insights into the Origins of Lignocellulose Decay Capabilities.</title>
        <authorList>
            <person name="Nagy L.G."/>
            <person name="Riley R."/>
            <person name="Tritt A."/>
            <person name="Adam C."/>
            <person name="Daum C."/>
            <person name="Floudas D."/>
            <person name="Sun H."/>
            <person name="Yadav J.S."/>
            <person name="Pangilinan J."/>
            <person name="Larsson K.H."/>
            <person name="Matsuura K."/>
            <person name="Barry K."/>
            <person name="Labutti K."/>
            <person name="Kuo R."/>
            <person name="Ohm R.A."/>
            <person name="Bhattacharya S.S."/>
            <person name="Shirouzu T."/>
            <person name="Yoshinaga Y."/>
            <person name="Martin F.M."/>
            <person name="Grigoriev I.V."/>
            <person name="Hibbett D.S."/>
        </authorList>
    </citation>
    <scope>NUCLEOTIDE SEQUENCE [LARGE SCALE GENOMIC DNA]</scope>
    <source>
        <strain evidence="1 2">L-15889</strain>
    </source>
</reference>
<evidence type="ECO:0000313" key="1">
    <source>
        <dbReference type="EMBL" id="KZT70636.1"/>
    </source>
</evidence>
<proteinExistence type="predicted"/>
<gene>
    <name evidence="1" type="ORF">DAEQUDRAFT_179426</name>
</gene>
<name>A0A165RE80_9APHY</name>